<dbReference type="Proteomes" id="UP001172386">
    <property type="component" value="Unassembled WGS sequence"/>
</dbReference>
<comment type="caution">
    <text evidence="1">The sequence shown here is derived from an EMBL/GenBank/DDBJ whole genome shotgun (WGS) entry which is preliminary data.</text>
</comment>
<name>A0ACC3AKL5_9EURO</name>
<evidence type="ECO:0000313" key="1">
    <source>
        <dbReference type="EMBL" id="KAJ9664038.1"/>
    </source>
</evidence>
<sequence>MSITASAESQSGSKKRHHDYHQNELPRKSRKLSQDVSSASEDRSREVESFRSSNKHTKKERKQNRSTRIHSLRKLLARGTLPSTIQQEKERELAALIHEQDKTRTKKEAKKTLERYHYVRFVERQKAEKRLKRLRKQKDAGSNDSELERKIHEMEVNRNYAIYAPLGQKYVSMFASHACREKNGEVAEDELDDITKDNVSPVRPPMWYIVEAAMARGESELKALRDGKSGHMADTRDDDERPDTLQSKNKSEATSLKLQKRSAEQVKREQVPNHEVDMKREASEDEDERSDGGFFDR</sequence>
<evidence type="ECO:0000313" key="2">
    <source>
        <dbReference type="Proteomes" id="UP001172386"/>
    </source>
</evidence>
<keyword evidence="2" id="KW-1185">Reference proteome</keyword>
<proteinExistence type="predicted"/>
<organism evidence="1 2">
    <name type="scientific">Neophaeococcomyces mojaviensis</name>
    <dbReference type="NCBI Taxonomy" id="3383035"/>
    <lineage>
        <taxon>Eukaryota</taxon>
        <taxon>Fungi</taxon>
        <taxon>Dikarya</taxon>
        <taxon>Ascomycota</taxon>
        <taxon>Pezizomycotina</taxon>
        <taxon>Eurotiomycetes</taxon>
        <taxon>Chaetothyriomycetidae</taxon>
        <taxon>Chaetothyriales</taxon>
        <taxon>Chaetothyriales incertae sedis</taxon>
        <taxon>Neophaeococcomyces</taxon>
    </lineage>
</organism>
<protein>
    <submittedName>
        <fullName evidence="1">rRNA-processing protein efg1</fullName>
    </submittedName>
</protein>
<gene>
    <name evidence="1" type="primary">efg1</name>
    <name evidence="1" type="ORF">H2198_000541</name>
</gene>
<accession>A0ACC3AKL5</accession>
<dbReference type="EMBL" id="JAPDRQ010000005">
    <property type="protein sequence ID" value="KAJ9664038.1"/>
    <property type="molecule type" value="Genomic_DNA"/>
</dbReference>
<reference evidence="1" key="1">
    <citation type="submission" date="2022-10" db="EMBL/GenBank/DDBJ databases">
        <title>Culturing micro-colonial fungi from biological soil crusts in the Mojave desert and describing Neophaeococcomyces mojavensis, and introducing the new genera and species Taxawa tesnikishii.</title>
        <authorList>
            <person name="Kurbessoian T."/>
            <person name="Stajich J.E."/>
        </authorList>
    </citation>
    <scope>NUCLEOTIDE SEQUENCE</scope>
    <source>
        <strain evidence="1">JES_112</strain>
    </source>
</reference>